<evidence type="ECO:0000313" key="1">
    <source>
        <dbReference type="EMBL" id="HIT50250.1"/>
    </source>
</evidence>
<protein>
    <submittedName>
        <fullName evidence="1">Sporulation protein Cse60</fullName>
    </submittedName>
</protein>
<name>A0A9D1GRI5_9MOLU</name>
<dbReference type="EMBL" id="DVLF01000136">
    <property type="protein sequence ID" value="HIT50250.1"/>
    <property type="molecule type" value="Genomic_DNA"/>
</dbReference>
<accession>A0A9D1GRI5</accession>
<dbReference type="Pfam" id="PF10957">
    <property type="entry name" value="Spore_Cse60"/>
    <property type="match status" value="1"/>
</dbReference>
<dbReference type="Proteomes" id="UP000886758">
    <property type="component" value="Unassembled WGS sequence"/>
</dbReference>
<reference evidence="1" key="1">
    <citation type="submission" date="2020-10" db="EMBL/GenBank/DDBJ databases">
        <authorList>
            <person name="Gilroy R."/>
        </authorList>
    </citation>
    <scope>NUCLEOTIDE SEQUENCE</scope>
    <source>
        <strain evidence="1">ChiW17-6978</strain>
    </source>
</reference>
<comment type="caution">
    <text evidence="1">The sequence shown here is derived from an EMBL/GenBank/DDBJ whole genome shotgun (WGS) entry which is preliminary data.</text>
</comment>
<gene>
    <name evidence="1" type="ORF">IAD46_04410</name>
</gene>
<sequence length="60" mass="7081">MKVKLFDFEHEQDLEKAVNKFLTDGKIKVKDIQYQTSHFSLNGEQIYSFSCLICYETQSN</sequence>
<dbReference type="AlphaFoldDB" id="A0A9D1GRI5"/>
<organism evidence="1 2">
    <name type="scientific">Candidatus Pelethenecus faecipullorum</name>
    <dbReference type="NCBI Taxonomy" id="2840900"/>
    <lineage>
        <taxon>Bacteria</taxon>
        <taxon>Bacillati</taxon>
        <taxon>Mycoplasmatota</taxon>
        <taxon>Mollicutes</taxon>
        <taxon>Candidatus Pelethenecus</taxon>
    </lineage>
</organism>
<dbReference type="InterPro" id="IPR020296">
    <property type="entry name" value="Spore_Cse60"/>
</dbReference>
<evidence type="ECO:0000313" key="2">
    <source>
        <dbReference type="Proteomes" id="UP000886758"/>
    </source>
</evidence>
<proteinExistence type="predicted"/>
<reference evidence="1" key="2">
    <citation type="journal article" date="2021" name="PeerJ">
        <title>Extensive microbial diversity within the chicken gut microbiome revealed by metagenomics and culture.</title>
        <authorList>
            <person name="Gilroy R."/>
            <person name="Ravi A."/>
            <person name="Getino M."/>
            <person name="Pursley I."/>
            <person name="Horton D.L."/>
            <person name="Alikhan N.F."/>
            <person name="Baker D."/>
            <person name="Gharbi K."/>
            <person name="Hall N."/>
            <person name="Watson M."/>
            <person name="Adriaenssens E.M."/>
            <person name="Foster-Nyarko E."/>
            <person name="Jarju S."/>
            <person name="Secka A."/>
            <person name="Antonio M."/>
            <person name="Oren A."/>
            <person name="Chaudhuri R.R."/>
            <person name="La Ragione R."/>
            <person name="Hildebrand F."/>
            <person name="Pallen M.J."/>
        </authorList>
    </citation>
    <scope>NUCLEOTIDE SEQUENCE</scope>
    <source>
        <strain evidence="1">ChiW17-6978</strain>
    </source>
</reference>